<gene>
    <name evidence="1" type="ORF">SAMN04487969_1601</name>
</gene>
<protein>
    <submittedName>
        <fullName evidence="1">Uncharacterized protein</fullName>
    </submittedName>
</protein>
<keyword evidence="2" id="KW-1185">Reference proteome</keyword>
<accession>A0A1I2J7I5</accession>
<dbReference type="Proteomes" id="UP000183410">
    <property type="component" value="Unassembled WGS sequence"/>
</dbReference>
<organism evidence="1 2">
    <name type="scientific">Paenibacillus algorifonticola</name>
    <dbReference type="NCBI Taxonomy" id="684063"/>
    <lineage>
        <taxon>Bacteria</taxon>
        <taxon>Bacillati</taxon>
        <taxon>Bacillota</taxon>
        <taxon>Bacilli</taxon>
        <taxon>Bacillales</taxon>
        <taxon>Paenibacillaceae</taxon>
        <taxon>Paenibacillus</taxon>
    </lineage>
</organism>
<feature type="non-terminal residue" evidence="1">
    <location>
        <position position="55"/>
    </location>
</feature>
<name>A0A1I2J7I5_9BACL</name>
<dbReference type="AlphaFoldDB" id="A0A1I2J7I5"/>
<reference evidence="2" key="1">
    <citation type="submission" date="2016-10" db="EMBL/GenBank/DDBJ databases">
        <authorList>
            <person name="Varghese N."/>
            <person name="Submissions S."/>
        </authorList>
    </citation>
    <scope>NUCLEOTIDE SEQUENCE [LARGE SCALE GENOMIC DNA]</scope>
    <source>
        <strain evidence="2">CGMCC 1.10223</strain>
    </source>
</reference>
<proteinExistence type="predicted"/>
<evidence type="ECO:0000313" key="2">
    <source>
        <dbReference type="Proteomes" id="UP000183410"/>
    </source>
</evidence>
<evidence type="ECO:0000313" key="1">
    <source>
        <dbReference type="EMBL" id="SFF49823.1"/>
    </source>
</evidence>
<dbReference type="EMBL" id="FONN01000060">
    <property type="protein sequence ID" value="SFF49823.1"/>
    <property type="molecule type" value="Genomic_DNA"/>
</dbReference>
<sequence length="55" mass="6252">MLHRWTKEYEAGKFGEESLDSVTALESKALAQENNQLKHLLGEQALEIAILRDLI</sequence>